<dbReference type="EMBL" id="LNZH02000160">
    <property type="protein sequence ID" value="OCB89281.1"/>
    <property type="molecule type" value="Genomic_DNA"/>
</dbReference>
<proteinExistence type="predicted"/>
<dbReference type="OrthoDB" id="2686513at2759"/>
<name>A0A9Q5NA25_SANBA</name>
<dbReference type="Proteomes" id="UP000757232">
    <property type="component" value="Unassembled WGS sequence"/>
</dbReference>
<feature type="transmembrane region" description="Helical" evidence="1">
    <location>
        <begin position="36"/>
        <end position="55"/>
    </location>
</feature>
<keyword evidence="1" id="KW-0812">Transmembrane</keyword>
<organism evidence="3 4">
    <name type="scientific">Sanghuangporus baumii</name>
    <name type="common">Phellinus baumii</name>
    <dbReference type="NCBI Taxonomy" id="108892"/>
    <lineage>
        <taxon>Eukaryota</taxon>
        <taxon>Fungi</taxon>
        <taxon>Dikarya</taxon>
        <taxon>Basidiomycota</taxon>
        <taxon>Agaricomycotina</taxon>
        <taxon>Agaricomycetes</taxon>
        <taxon>Hymenochaetales</taxon>
        <taxon>Hymenochaetaceae</taxon>
        <taxon>Sanghuangporus</taxon>
    </lineage>
</organism>
<evidence type="ECO:0000313" key="4">
    <source>
        <dbReference type="Proteomes" id="UP000757232"/>
    </source>
</evidence>
<feature type="domain" description="DUF6533" evidence="2">
    <location>
        <begin position="36"/>
        <end position="80"/>
    </location>
</feature>
<gene>
    <name evidence="3" type="ORF">A7U60_g3580</name>
</gene>
<feature type="transmembrane region" description="Helical" evidence="1">
    <location>
        <begin position="303"/>
        <end position="326"/>
    </location>
</feature>
<sequence length="352" mass="39000">MSIPNVLYSFVTRASAEPVDPSVVPLWVSVNTNTEYFAVSLATVLVYHAIIMLDMEVKHLWTNPRSLVSLFFFVNRFIGLYGAICKIFGQSFAQSISSCVYCHIIIDAILTNFPQLQVVLQYDFLVIILIDYILLIRVLALYDQEIRLSIFLKLLLGLDTGFGLDILLIRVLALYHQERKLSVFLKLLLGLDTGFGLGLLIYSGLFDEITVAGLPSVGTACGVLRKPSQTLGIISWAIPLGYGLILLGLALYKTAEHWRMPSGFKGLHLIRVVIQDEIMYYSFVIFCCIMSMLHITILNNNVFLSNLLSSAGSPTLLCVLGGQLLINLKEAGEKGANGGTYNTRTVSDIEFA</sequence>
<evidence type="ECO:0000259" key="2">
    <source>
        <dbReference type="Pfam" id="PF20151"/>
    </source>
</evidence>
<feature type="transmembrane region" description="Helical" evidence="1">
    <location>
        <begin position="67"/>
        <end position="84"/>
    </location>
</feature>
<feature type="transmembrane region" description="Helical" evidence="1">
    <location>
        <begin position="233"/>
        <end position="252"/>
    </location>
</feature>
<evidence type="ECO:0000256" key="1">
    <source>
        <dbReference type="SAM" id="Phobius"/>
    </source>
</evidence>
<dbReference type="AlphaFoldDB" id="A0A9Q5NA25"/>
<reference evidence="3" key="1">
    <citation type="submission" date="2016-06" db="EMBL/GenBank/DDBJ databases">
        <title>Draft Genome sequence of the fungus Inonotus baumii.</title>
        <authorList>
            <person name="Zhu H."/>
            <person name="Lin W."/>
        </authorList>
    </citation>
    <scope>NUCLEOTIDE SEQUENCE</scope>
    <source>
        <strain evidence="3">821</strain>
    </source>
</reference>
<accession>A0A9Q5NA25</accession>
<keyword evidence="1" id="KW-0472">Membrane</keyword>
<comment type="caution">
    <text evidence="3">The sequence shown here is derived from an EMBL/GenBank/DDBJ whole genome shotgun (WGS) entry which is preliminary data.</text>
</comment>
<feature type="transmembrane region" description="Helical" evidence="1">
    <location>
        <begin position="154"/>
        <end position="175"/>
    </location>
</feature>
<evidence type="ECO:0000313" key="3">
    <source>
        <dbReference type="EMBL" id="OCB89281.1"/>
    </source>
</evidence>
<feature type="transmembrane region" description="Helical" evidence="1">
    <location>
        <begin position="278"/>
        <end position="297"/>
    </location>
</feature>
<dbReference type="InterPro" id="IPR045340">
    <property type="entry name" value="DUF6533"/>
</dbReference>
<protein>
    <recommendedName>
        <fullName evidence="2">DUF6533 domain-containing protein</fullName>
    </recommendedName>
</protein>
<feature type="transmembrane region" description="Helical" evidence="1">
    <location>
        <begin position="122"/>
        <end position="142"/>
    </location>
</feature>
<keyword evidence="1" id="KW-1133">Transmembrane helix</keyword>
<dbReference type="Pfam" id="PF20151">
    <property type="entry name" value="DUF6533"/>
    <property type="match status" value="1"/>
</dbReference>
<keyword evidence="4" id="KW-1185">Reference proteome</keyword>